<protein>
    <submittedName>
        <fullName evidence="1">Uncharacterized protein</fullName>
    </submittedName>
</protein>
<evidence type="ECO:0000313" key="1">
    <source>
        <dbReference type="EMBL" id="MBW0467947.1"/>
    </source>
</evidence>
<dbReference type="EMBL" id="AVOT02001727">
    <property type="protein sequence ID" value="MBW0467947.1"/>
    <property type="molecule type" value="Genomic_DNA"/>
</dbReference>
<dbReference type="Proteomes" id="UP000765509">
    <property type="component" value="Unassembled WGS sequence"/>
</dbReference>
<proteinExistence type="predicted"/>
<sequence length="104" mass="11782">MQGATRKPMRYWFSQSVGSPPRGSTLMACFQKRRDQKLSKLTICFSKLAQIDAVTDNQVSSSIDTLEKSYYPLIESKVLPKDNFSLTGSLSSPFRRGTLSRKKR</sequence>
<accession>A0A9Q3BMD2</accession>
<gene>
    <name evidence="1" type="ORF">O181_007662</name>
</gene>
<comment type="caution">
    <text evidence="1">The sequence shown here is derived from an EMBL/GenBank/DDBJ whole genome shotgun (WGS) entry which is preliminary data.</text>
</comment>
<organism evidence="1 2">
    <name type="scientific">Austropuccinia psidii MF-1</name>
    <dbReference type="NCBI Taxonomy" id="1389203"/>
    <lineage>
        <taxon>Eukaryota</taxon>
        <taxon>Fungi</taxon>
        <taxon>Dikarya</taxon>
        <taxon>Basidiomycota</taxon>
        <taxon>Pucciniomycotina</taxon>
        <taxon>Pucciniomycetes</taxon>
        <taxon>Pucciniales</taxon>
        <taxon>Sphaerophragmiaceae</taxon>
        <taxon>Austropuccinia</taxon>
    </lineage>
</organism>
<evidence type="ECO:0000313" key="2">
    <source>
        <dbReference type="Proteomes" id="UP000765509"/>
    </source>
</evidence>
<reference evidence="1" key="1">
    <citation type="submission" date="2021-03" db="EMBL/GenBank/DDBJ databases">
        <title>Draft genome sequence of rust myrtle Austropuccinia psidii MF-1, a brazilian biotype.</title>
        <authorList>
            <person name="Quecine M.C."/>
            <person name="Pachon D.M.R."/>
            <person name="Bonatelli M.L."/>
            <person name="Correr F.H."/>
            <person name="Franceschini L.M."/>
            <person name="Leite T.F."/>
            <person name="Margarido G.R.A."/>
            <person name="Almeida C.A."/>
            <person name="Ferrarezi J.A."/>
            <person name="Labate C.A."/>
        </authorList>
    </citation>
    <scope>NUCLEOTIDE SEQUENCE</scope>
    <source>
        <strain evidence="1">MF-1</strain>
    </source>
</reference>
<name>A0A9Q3BMD2_9BASI</name>
<keyword evidence="2" id="KW-1185">Reference proteome</keyword>
<dbReference type="AlphaFoldDB" id="A0A9Q3BMD2"/>